<proteinExistence type="predicted"/>
<evidence type="ECO:0000313" key="3">
    <source>
        <dbReference type="Proteomes" id="UP000277580"/>
    </source>
</evidence>
<dbReference type="OrthoDB" id="10389113at2759"/>
<protein>
    <submittedName>
        <fullName evidence="2">Uncharacterized protein</fullName>
    </submittedName>
</protein>
<accession>A0A3N4KPN4</accession>
<organism evidence="2 3">
    <name type="scientific">Morchella conica CCBAS932</name>
    <dbReference type="NCBI Taxonomy" id="1392247"/>
    <lineage>
        <taxon>Eukaryota</taxon>
        <taxon>Fungi</taxon>
        <taxon>Dikarya</taxon>
        <taxon>Ascomycota</taxon>
        <taxon>Pezizomycotina</taxon>
        <taxon>Pezizomycetes</taxon>
        <taxon>Pezizales</taxon>
        <taxon>Morchellaceae</taxon>
        <taxon>Morchella</taxon>
    </lineage>
</organism>
<gene>
    <name evidence="2" type="ORF">P167DRAFT_545462</name>
</gene>
<dbReference type="InParanoid" id="A0A3N4KPN4"/>
<evidence type="ECO:0000256" key="1">
    <source>
        <dbReference type="SAM" id="MobiDB-lite"/>
    </source>
</evidence>
<dbReference type="AlphaFoldDB" id="A0A3N4KPN4"/>
<dbReference type="Proteomes" id="UP000277580">
    <property type="component" value="Unassembled WGS sequence"/>
</dbReference>
<sequence>MGIVHASVIIEEIYTPSTGNGCLHIHIPAPPPTTTSATVTVQSPLVFHVRAPPPPQASPPQAPPPQASPHASPALVSLAIASKPKKKFLGLRYKDTGHIVPFVDAKGNYVSADTKELIWVPSLGRWVGGPNYVPR</sequence>
<dbReference type="EMBL" id="ML119128">
    <property type="protein sequence ID" value="RPB12563.1"/>
    <property type="molecule type" value="Genomic_DNA"/>
</dbReference>
<reference evidence="2 3" key="1">
    <citation type="journal article" date="2018" name="Nat. Ecol. Evol.">
        <title>Pezizomycetes genomes reveal the molecular basis of ectomycorrhizal truffle lifestyle.</title>
        <authorList>
            <person name="Murat C."/>
            <person name="Payen T."/>
            <person name="Noel B."/>
            <person name="Kuo A."/>
            <person name="Morin E."/>
            <person name="Chen J."/>
            <person name="Kohler A."/>
            <person name="Krizsan K."/>
            <person name="Balestrini R."/>
            <person name="Da Silva C."/>
            <person name="Montanini B."/>
            <person name="Hainaut M."/>
            <person name="Levati E."/>
            <person name="Barry K.W."/>
            <person name="Belfiori B."/>
            <person name="Cichocki N."/>
            <person name="Clum A."/>
            <person name="Dockter R.B."/>
            <person name="Fauchery L."/>
            <person name="Guy J."/>
            <person name="Iotti M."/>
            <person name="Le Tacon F."/>
            <person name="Lindquist E.A."/>
            <person name="Lipzen A."/>
            <person name="Malagnac F."/>
            <person name="Mello A."/>
            <person name="Molinier V."/>
            <person name="Miyauchi S."/>
            <person name="Poulain J."/>
            <person name="Riccioni C."/>
            <person name="Rubini A."/>
            <person name="Sitrit Y."/>
            <person name="Splivallo R."/>
            <person name="Traeger S."/>
            <person name="Wang M."/>
            <person name="Zifcakova L."/>
            <person name="Wipf D."/>
            <person name="Zambonelli A."/>
            <person name="Paolocci F."/>
            <person name="Nowrousian M."/>
            <person name="Ottonello S."/>
            <person name="Baldrian P."/>
            <person name="Spatafora J.W."/>
            <person name="Henrissat B."/>
            <person name="Nagy L.G."/>
            <person name="Aury J.M."/>
            <person name="Wincker P."/>
            <person name="Grigoriev I.V."/>
            <person name="Bonfante P."/>
            <person name="Martin F.M."/>
        </authorList>
    </citation>
    <scope>NUCLEOTIDE SEQUENCE [LARGE SCALE GENOMIC DNA]</scope>
    <source>
        <strain evidence="2 3">CCBAS932</strain>
    </source>
</reference>
<keyword evidence="3" id="KW-1185">Reference proteome</keyword>
<evidence type="ECO:0000313" key="2">
    <source>
        <dbReference type="EMBL" id="RPB12563.1"/>
    </source>
</evidence>
<feature type="compositionally biased region" description="Pro residues" evidence="1">
    <location>
        <begin position="51"/>
        <end position="67"/>
    </location>
</feature>
<name>A0A3N4KPN4_9PEZI</name>
<feature type="region of interest" description="Disordered" evidence="1">
    <location>
        <begin position="49"/>
        <end position="73"/>
    </location>
</feature>